<dbReference type="RefSeq" id="WP_067551639.1">
    <property type="nucleotide sequence ID" value="NZ_CP016895.1"/>
</dbReference>
<keyword evidence="17" id="KW-0175">Coiled coil</keyword>
<keyword evidence="12 16" id="KW-0143">Chaperone</keyword>
<evidence type="ECO:0000256" key="7">
    <source>
        <dbReference type="ARBA" id="ARBA00022692"/>
    </source>
</evidence>
<evidence type="ECO:0000256" key="6">
    <source>
        <dbReference type="ARBA" id="ARBA00022519"/>
    </source>
</evidence>
<keyword evidence="5 16" id="KW-1003">Cell membrane</keyword>
<evidence type="ECO:0000256" key="16">
    <source>
        <dbReference type="HAMAP-Rule" id="MF_00790"/>
    </source>
</evidence>
<evidence type="ECO:0000256" key="10">
    <source>
        <dbReference type="ARBA" id="ARBA00023098"/>
    </source>
</evidence>
<dbReference type="EMBL" id="CP016895">
    <property type="protein sequence ID" value="AOA57150.1"/>
    <property type="molecule type" value="Genomic_DNA"/>
</dbReference>
<evidence type="ECO:0000313" key="19">
    <source>
        <dbReference type="Proteomes" id="UP000093391"/>
    </source>
</evidence>
<keyword evidence="9 16" id="KW-1133">Transmembrane helix</keyword>
<comment type="similarity">
    <text evidence="3 16">Belongs to the lipase chaperone family.</text>
</comment>
<evidence type="ECO:0000313" key="18">
    <source>
        <dbReference type="EMBL" id="AOA57150.1"/>
    </source>
</evidence>
<dbReference type="InterPro" id="IPR004961">
    <property type="entry name" value="Lipase_chaperone"/>
</dbReference>
<evidence type="ECO:0000256" key="17">
    <source>
        <dbReference type="SAM" id="Coils"/>
    </source>
</evidence>
<keyword evidence="8 16" id="KW-0442">Lipid degradation</keyword>
<evidence type="ECO:0000256" key="4">
    <source>
        <dbReference type="ARBA" id="ARBA00019692"/>
    </source>
</evidence>
<evidence type="ECO:0000256" key="11">
    <source>
        <dbReference type="ARBA" id="ARBA00023136"/>
    </source>
</evidence>
<accession>A0A1B2LW34</accession>
<proteinExistence type="inferred from homology"/>
<keyword evidence="6 16" id="KW-0997">Cell inner membrane</keyword>
<dbReference type="GO" id="GO:0016042">
    <property type="term" value="P:lipid catabolic process"/>
    <property type="evidence" value="ECO:0007669"/>
    <property type="project" value="UniProtKB-UniRule"/>
</dbReference>
<evidence type="ECO:0000256" key="14">
    <source>
        <dbReference type="ARBA" id="ARBA00031542"/>
    </source>
</evidence>
<evidence type="ECO:0000256" key="12">
    <source>
        <dbReference type="ARBA" id="ARBA00023186"/>
    </source>
</evidence>
<dbReference type="GO" id="GO:0051082">
    <property type="term" value="F:unfolded protein binding"/>
    <property type="evidence" value="ECO:0007669"/>
    <property type="project" value="UniProtKB-UniRule"/>
</dbReference>
<evidence type="ECO:0000256" key="9">
    <source>
        <dbReference type="ARBA" id="ARBA00022989"/>
    </source>
</evidence>
<keyword evidence="7 16" id="KW-0812">Transmembrane</keyword>
<dbReference type="STRING" id="1789224.BFG52_01475"/>
<dbReference type="SUPFAM" id="SSF158855">
    <property type="entry name" value="Lipase chaperone-like"/>
    <property type="match status" value="1"/>
</dbReference>
<reference evidence="18 19" key="1">
    <citation type="submission" date="2016-08" db="EMBL/GenBank/DDBJ databases">
        <authorList>
            <person name="Seilhamer J.J."/>
        </authorList>
    </citation>
    <scope>NUCLEOTIDE SEQUENCE [LARGE SCALE GENOMIC DNA]</scope>
    <source>
        <strain evidence="18 19">BRTC-1</strain>
    </source>
</reference>
<comment type="function">
    <text evidence="1 16">May be involved in the folding of the extracellular lipase during its passage through the periplasm.</text>
</comment>
<evidence type="ECO:0000256" key="1">
    <source>
        <dbReference type="ARBA" id="ARBA00003280"/>
    </source>
</evidence>
<dbReference type="KEGG" id="ala:BFG52_01475"/>
<keyword evidence="11 16" id="KW-0472">Membrane</keyword>
<keyword evidence="10 16" id="KW-0443">Lipid metabolism</keyword>
<gene>
    <name evidence="16" type="primary">lifO</name>
    <name evidence="18" type="ORF">BFG52_01475</name>
</gene>
<dbReference type="Proteomes" id="UP000093391">
    <property type="component" value="Chromosome"/>
</dbReference>
<protein>
    <recommendedName>
        <fullName evidence="4 16">Lipase chaperone</fullName>
    </recommendedName>
    <alternativeName>
        <fullName evidence="16">Lipase activator protein</fullName>
    </alternativeName>
    <alternativeName>
        <fullName evidence="15 16">Lipase foldase</fullName>
    </alternativeName>
    <alternativeName>
        <fullName evidence="13 16">Lipase helper protein</fullName>
    </alternativeName>
    <alternativeName>
        <fullName evidence="14 16">Lipase modulator</fullName>
    </alternativeName>
</protein>
<evidence type="ECO:0000256" key="15">
    <source>
        <dbReference type="ARBA" id="ARBA00033028"/>
    </source>
</evidence>
<dbReference type="OrthoDB" id="7025807at2"/>
<dbReference type="AlphaFoldDB" id="A0A1B2LW34"/>
<evidence type="ECO:0000256" key="8">
    <source>
        <dbReference type="ARBA" id="ARBA00022963"/>
    </source>
</evidence>
<feature type="transmembrane region" description="Helical" evidence="16">
    <location>
        <begin position="6"/>
        <end position="24"/>
    </location>
</feature>
<dbReference type="Pfam" id="PF03280">
    <property type="entry name" value="Lipase_chap"/>
    <property type="match status" value="1"/>
</dbReference>
<feature type="coiled-coil region" evidence="17">
    <location>
        <begin position="238"/>
        <end position="291"/>
    </location>
</feature>
<sequence>MSKSNIYFAILCAILLVAILFYVIPSTSKSLPGESATQAQQLQQHAASESLSTATLDPENLKSLSQQDTQIDCQLQLTAQGHLRVNEHTRNCFEYFISQYGEKELAHIQKAFIRYIEQHYQAPAAAQIIDLWQRYLKYRQESVDLQSSNTTALEETAAITAYFEKVHALRKNYFNATEIQGLFGEEDLYNNYTLQRMAILEDSTLSAAQKAQQLKKRFEALPQEWQENLKQLTQLDDLNRLTQQIKSQSGSAQQLRAMRNALVGTEATVRLEQLDQQRQQWKQQVLGFLNEKDKILQSNLNDASKKQAIQSLRDQSFADAKQQSRLKTFEDIHQQGGQLPFID</sequence>
<evidence type="ECO:0000256" key="5">
    <source>
        <dbReference type="ARBA" id="ARBA00022475"/>
    </source>
</evidence>
<evidence type="ECO:0000256" key="13">
    <source>
        <dbReference type="ARBA" id="ARBA00030948"/>
    </source>
</evidence>
<dbReference type="HAMAP" id="MF_00790">
    <property type="entry name" value="Lipase_chap"/>
    <property type="match status" value="1"/>
</dbReference>
<dbReference type="GO" id="GO:0006457">
    <property type="term" value="P:protein folding"/>
    <property type="evidence" value="ECO:0007669"/>
    <property type="project" value="UniProtKB-UniRule"/>
</dbReference>
<name>A0A1B2LW34_9GAMM</name>
<dbReference type="GO" id="GO:0005886">
    <property type="term" value="C:plasma membrane"/>
    <property type="evidence" value="ECO:0007669"/>
    <property type="project" value="UniProtKB-SubCell"/>
</dbReference>
<evidence type="ECO:0000256" key="3">
    <source>
        <dbReference type="ARBA" id="ARBA00010358"/>
    </source>
</evidence>
<evidence type="ECO:0000256" key="2">
    <source>
        <dbReference type="ARBA" id="ARBA00004383"/>
    </source>
</evidence>
<comment type="subcellular location">
    <subcellularLocation>
        <location evidence="2">Cell inner membrane</location>
        <topology evidence="2">Single-pass membrane protein</topology>
        <orientation evidence="2">Periplasmic side</orientation>
    </subcellularLocation>
</comment>
<keyword evidence="19" id="KW-1185">Reference proteome</keyword>
<organism evidence="18 19">
    <name type="scientific">Acinetobacter larvae</name>
    <dbReference type="NCBI Taxonomy" id="1789224"/>
    <lineage>
        <taxon>Bacteria</taxon>
        <taxon>Pseudomonadati</taxon>
        <taxon>Pseudomonadota</taxon>
        <taxon>Gammaproteobacteria</taxon>
        <taxon>Moraxellales</taxon>
        <taxon>Moraxellaceae</taxon>
        <taxon>Acinetobacter</taxon>
    </lineage>
</organism>